<dbReference type="EMBL" id="ACOM01000005">
    <property type="protein sequence ID" value="EEP53175.1"/>
    <property type="molecule type" value="Genomic_DNA"/>
</dbReference>
<accession>C4IGT8</accession>
<dbReference type="RefSeq" id="WP_003409875.1">
    <property type="nucleotide sequence ID" value="NZ_ACOM01000005.1"/>
</dbReference>
<protein>
    <submittedName>
        <fullName evidence="1">Uncharacterized protein</fullName>
    </submittedName>
</protein>
<organism evidence="1 2">
    <name type="scientific">Clostridium butyricum E4 str. BoNT E BL5262</name>
    <dbReference type="NCBI Taxonomy" id="632245"/>
    <lineage>
        <taxon>Bacteria</taxon>
        <taxon>Bacillati</taxon>
        <taxon>Bacillota</taxon>
        <taxon>Clostridia</taxon>
        <taxon>Eubacteriales</taxon>
        <taxon>Clostridiaceae</taxon>
        <taxon>Clostridium</taxon>
    </lineage>
</organism>
<evidence type="ECO:0000313" key="2">
    <source>
        <dbReference type="Proteomes" id="UP000003081"/>
    </source>
</evidence>
<name>C4IGT8_CLOBU</name>
<sequence length="95" mass="11292">MDGVQVMGFQKEYPSVNLKMQKETPKFYDYAILNLHAFETEHGFKVKKIGKTTRKGTKVTYEAFKSQEDSEEYRKFLINKVKEFNEKWKSDVKVE</sequence>
<keyword evidence="2" id="KW-1185">Reference proteome</keyword>
<comment type="caution">
    <text evidence="1">The sequence shown here is derived from an EMBL/GenBank/DDBJ whole genome shotgun (WGS) entry which is preliminary data.</text>
</comment>
<evidence type="ECO:0000313" key="1">
    <source>
        <dbReference type="EMBL" id="EEP53175.1"/>
    </source>
</evidence>
<dbReference type="Proteomes" id="UP000003081">
    <property type="component" value="Unassembled WGS sequence"/>
</dbReference>
<dbReference type="HOGENOM" id="CLU_2367854_0_0_9"/>
<gene>
    <name evidence="1" type="ORF">CLP_2632</name>
</gene>
<dbReference type="AlphaFoldDB" id="C4IGT8"/>
<dbReference type="eggNOG" id="ENOG50324WF">
    <property type="taxonomic scope" value="Bacteria"/>
</dbReference>
<proteinExistence type="predicted"/>
<reference evidence="1 2" key="1">
    <citation type="submission" date="2009-08" db="EMBL/GenBank/DDBJ databases">
        <authorList>
            <person name="Shrivastava S."/>
            <person name="Brinkac L.B."/>
            <person name="Brown J.L."/>
            <person name="Bruce D.B."/>
            <person name="Detter C."/>
            <person name="Green L.D."/>
            <person name="Munk C.A."/>
            <person name="Rogers Y.C."/>
            <person name="Tapia R."/>
            <person name="Sims D.R."/>
            <person name="Smith L.A."/>
            <person name="Smith T.J."/>
            <person name="Sutton G."/>
            <person name="Brettin T."/>
        </authorList>
    </citation>
    <scope>NUCLEOTIDE SEQUENCE [LARGE SCALE GENOMIC DNA]</scope>
    <source>
        <strain evidence="2">E4 str. BoNT E BL5262</strain>
    </source>
</reference>